<protein>
    <submittedName>
        <fullName evidence="2">Uncharacterized protein</fullName>
    </submittedName>
</protein>
<proteinExistence type="predicted"/>
<reference evidence="2" key="1">
    <citation type="submission" date="2022-11" db="UniProtKB">
        <authorList>
            <consortium name="WormBaseParasite"/>
        </authorList>
    </citation>
    <scope>IDENTIFICATION</scope>
</reference>
<evidence type="ECO:0000313" key="2">
    <source>
        <dbReference type="WBParaSite" id="jg10044"/>
    </source>
</evidence>
<evidence type="ECO:0000313" key="1">
    <source>
        <dbReference type="Proteomes" id="UP000887574"/>
    </source>
</evidence>
<dbReference type="WBParaSite" id="jg10044">
    <property type="protein sequence ID" value="jg10044"/>
    <property type="gene ID" value="jg10044"/>
</dbReference>
<name>A0A915CLY4_9BILA</name>
<keyword evidence="1" id="KW-1185">Reference proteome</keyword>
<dbReference type="Proteomes" id="UP000887574">
    <property type="component" value="Unplaced"/>
</dbReference>
<organism evidence="1 2">
    <name type="scientific">Ditylenchus dipsaci</name>
    <dbReference type="NCBI Taxonomy" id="166011"/>
    <lineage>
        <taxon>Eukaryota</taxon>
        <taxon>Metazoa</taxon>
        <taxon>Ecdysozoa</taxon>
        <taxon>Nematoda</taxon>
        <taxon>Chromadorea</taxon>
        <taxon>Rhabditida</taxon>
        <taxon>Tylenchina</taxon>
        <taxon>Tylenchomorpha</taxon>
        <taxon>Sphaerularioidea</taxon>
        <taxon>Anguinidae</taxon>
        <taxon>Anguininae</taxon>
        <taxon>Ditylenchus</taxon>
    </lineage>
</organism>
<sequence>MSTVVRIVKGKQRILDTIDAGWDANRGRLQPANDLNDLNDPNLLQALHFLRRHEKLLSRILCQDKVEEIPEQQQYLEELNQMFYKLLKRQKVICWTSWAQIMTWKGINR</sequence>
<accession>A0A915CLY4</accession>
<dbReference type="AlphaFoldDB" id="A0A915CLY4"/>